<evidence type="ECO:0000313" key="8">
    <source>
        <dbReference type="Proteomes" id="UP001589595"/>
    </source>
</evidence>
<dbReference type="GO" id="GO:0008320">
    <property type="term" value="F:protein transmembrane transporter activity"/>
    <property type="evidence" value="ECO:0007669"/>
    <property type="project" value="UniProtKB-UniRule"/>
</dbReference>
<feature type="transmembrane region" description="Helical" evidence="5">
    <location>
        <begin position="890"/>
        <end position="910"/>
    </location>
</feature>
<feature type="transmembrane region" description="Helical" evidence="5">
    <location>
        <begin position="747"/>
        <end position="768"/>
    </location>
</feature>
<gene>
    <name evidence="5" type="primary">tatC</name>
    <name evidence="7" type="ORF">ACFFOL_10030</name>
</gene>
<feature type="transmembrane region" description="Helical" evidence="5">
    <location>
        <begin position="473"/>
        <end position="492"/>
    </location>
</feature>
<dbReference type="InterPro" id="IPR002033">
    <property type="entry name" value="TatC"/>
</dbReference>
<protein>
    <recommendedName>
        <fullName evidence="5">Sec-independent protein translocase protein TatC</fullName>
    </recommendedName>
</protein>
<feature type="transmembrane region" description="Helical" evidence="5">
    <location>
        <begin position="512"/>
        <end position="538"/>
    </location>
</feature>
<feature type="compositionally biased region" description="Gly residues" evidence="6">
    <location>
        <begin position="624"/>
        <end position="633"/>
    </location>
</feature>
<organism evidence="7 8">
    <name type="scientific">Halobaculum roseum</name>
    <dbReference type="NCBI Taxonomy" id="2175149"/>
    <lineage>
        <taxon>Archaea</taxon>
        <taxon>Methanobacteriati</taxon>
        <taxon>Methanobacteriota</taxon>
        <taxon>Stenosarchaea group</taxon>
        <taxon>Halobacteria</taxon>
        <taxon>Halobacteriales</taxon>
        <taxon>Haloferacaceae</taxon>
        <taxon>Halobaculum</taxon>
    </lineage>
</organism>
<feature type="transmembrane region" description="Helical" evidence="5">
    <location>
        <begin position="178"/>
        <end position="202"/>
    </location>
</feature>
<dbReference type="GO" id="GO:0043953">
    <property type="term" value="P:protein transport by the Tat complex"/>
    <property type="evidence" value="ECO:0007669"/>
    <property type="project" value="UniProtKB-UniRule"/>
</dbReference>
<evidence type="ECO:0000313" key="7">
    <source>
        <dbReference type="EMBL" id="MFB9824502.1"/>
    </source>
</evidence>
<dbReference type="Proteomes" id="UP001589595">
    <property type="component" value="Unassembled WGS sequence"/>
</dbReference>
<comment type="subunit">
    <text evidence="5">Forms a complex with TatA.</text>
</comment>
<dbReference type="EMBL" id="JBHMAJ010000007">
    <property type="protein sequence ID" value="MFB9824502.1"/>
    <property type="molecule type" value="Genomic_DNA"/>
</dbReference>
<keyword evidence="8" id="KW-1185">Reference proteome</keyword>
<accession>A0ABD5MLX2</accession>
<feature type="transmembrane region" description="Helical" evidence="5">
    <location>
        <begin position="84"/>
        <end position="106"/>
    </location>
</feature>
<name>A0ABD5MLX2_9EURY</name>
<evidence type="ECO:0000256" key="2">
    <source>
        <dbReference type="ARBA" id="ARBA00022692"/>
    </source>
</evidence>
<evidence type="ECO:0000256" key="4">
    <source>
        <dbReference type="ARBA" id="ARBA00023136"/>
    </source>
</evidence>
<evidence type="ECO:0000256" key="6">
    <source>
        <dbReference type="SAM" id="MobiDB-lite"/>
    </source>
</evidence>
<feature type="transmembrane region" description="Helical" evidence="5">
    <location>
        <begin position="780"/>
        <end position="811"/>
    </location>
</feature>
<keyword evidence="2 5" id="KW-0812">Transmembrane</keyword>
<feature type="transmembrane region" description="Helical" evidence="5">
    <location>
        <begin position="34"/>
        <end position="53"/>
    </location>
</feature>
<dbReference type="PANTHER" id="PTHR30371">
    <property type="entry name" value="SEC-INDEPENDENT PROTEIN TRANSLOCASE PROTEIN TATC"/>
    <property type="match status" value="1"/>
</dbReference>
<proteinExistence type="inferred from homology"/>
<feature type="transmembrane region" description="Helical" evidence="5">
    <location>
        <begin position="275"/>
        <end position="295"/>
    </location>
</feature>
<dbReference type="GeneID" id="300986651"/>
<evidence type="ECO:0000256" key="5">
    <source>
        <dbReference type="HAMAP-Rule" id="MF_00902"/>
    </source>
</evidence>
<feature type="transmembrane region" description="Helical" evidence="5">
    <location>
        <begin position="237"/>
        <end position="254"/>
    </location>
</feature>
<comment type="function">
    <text evidence="5">Part of the twin-arginine translocation (Tat) system that transports large folded proteins containing a characteristic twin-arginine motif in their signal peptide across membranes.</text>
</comment>
<feature type="transmembrane region" description="Helical" evidence="5">
    <location>
        <begin position="214"/>
        <end position="231"/>
    </location>
</feature>
<dbReference type="Pfam" id="PF00902">
    <property type="entry name" value="TatC"/>
    <property type="match status" value="2"/>
</dbReference>
<comment type="subcellular location">
    <subcellularLocation>
        <location evidence="5">Cell membrane</location>
        <topology evidence="5">Multi-pass membrane protein</topology>
    </subcellularLocation>
    <subcellularLocation>
        <location evidence="1">Membrane</location>
        <topology evidence="1">Multi-pass membrane protein</topology>
    </subcellularLocation>
</comment>
<keyword evidence="5" id="KW-1003">Cell membrane</keyword>
<keyword evidence="4 5" id="KW-0472">Membrane</keyword>
<comment type="similarity">
    <text evidence="5">Belongs to the TatC family.</text>
</comment>
<dbReference type="HAMAP" id="MF_00902">
    <property type="entry name" value="TatC"/>
    <property type="match status" value="1"/>
</dbReference>
<keyword evidence="3 5" id="KW-1133">Transmembrane helix</keyword>
<keyword evidence="5" id="KW-0653">Protein transport</keyword>
<dbReference type="AlphaFoldDB" id="A0ABD5MLX2"/>
<dbReference type="PANTHER" id="PTHR30371:SF0">
    <property type="entry name" value="SEC-INDEPENDENT PROTEIN TRANSLOCASE PROTEIN TATC, CHLOROPLASTIC-RELATED"/>
    <property type="match status" value="1"/>
</dbReference>
<feature type="transmembrane region" description="Helical" evidence="5">
    <location>
        <begin position="127"/>
        <end position="158"/>
    </location>
</feature>
<keyword evidence="5" id="KW-0813">Transport</keyword>
<feature type="region of interest" description="Disordered" evidence="6">
    <location>
        <begin position="617"/>
        <end position="644"/>
    </location>
</feature>
<feature type="transmembrane region" description="Helical" evidence="5">
    <location>
        <begin position="684"/>
        <end position="704"/>
    </location>
</feature>
<dbReference type="GO" id="GO:0033281">
    <property type="term" value="C:TAT protein transport complex"/>
    <property type="evidence" value="ECO:0007669"/>
    <property type="project" value="UniProtKB-UniRule"/>
</dbReference>
<feature type="transmembrane region" description="Helical" evidence="5">
    <location>
        <begin position="325"/>
        <end position="347"/>
    </location>
</feature>
<feature type="transmembrane region" description="Helical" evidence="5">
    <location>
        <begin position="831"/>
        <end position="855"/>
    </location>
</feature>
<keyword evidence="5" id="KW-0811">Translocation</keyword>
<evidence type="ECO:0000256" key="1">
    <source>
        <dbReference type="ARBA" id="ARBA00004141"/>
    </source>
</evidence>
<comment type="caution">
    <text evidence="5">Lacks conserved residue(s) required for the propagation of feature annotation.</text>
</comment>
<dbReference type="RefSeq" id="WP_222920850.1">
    <property type="nucleotide sequence ID" value="NZ_CP082286.1"/>
</dbReference>
<reference evidence="7" key="1">
    <citation type="submission" date="2024-09" db="EMBL/GenBank/DDBJ databases">
        <authorList>
            <person name="Sun Q."/>
        </authorList>
    </citation>
    <scope>NUCLEOTIDE SEQUENCE [LARGE SCALE GENOMIC DNA]</scope>
    <source>
        <strain evidence="7">JCM 31273</strain>
    </source>
</reference>
<evidence type="ECO:0000256" key="3">
    <source>
        <dbReference type="ARBA" id="ARBA00022989"/>
    </source>
</evidence>
<comment type="caution">
    <text evidence="7">The sequence shown here is derived from an EMBL/GenBank/DDBJ whole genome shotgun (WGS) entry which is preliminary data.</text>
</comment>
<sequence length="927" mass="97270">MSSALDEDTRRSLADGRATAGAMLRSAQKDLQKVFLVFLAGFMGTFYALRLYVWDFLKSVTRAQLSEAAGQEVEIIAQTPFDVILLQAKIGLIVGIIVGIPPLLYFSRDALRERGAWPQAPVARWKLVVIFVLAVGLFAGGVAYGYLVFFPFMFAFLANNALSAGILPTYSIVKWAQFIALLTFSFGFAAQMPLAITGLSYAEIVPYETFREKWRHAVVGIFVFGAVFSPPDPFTQVMWAAPLLLLYGASLYLAKVVVTARRGSERIDAAATARLHWNVLAGVGVGVAAAVYLFYARGAAAAVNGVVAGTGLTNYRFATDLPVPALAALAAGLGIAAAVVALAYYVYAELDETTAVVGDAGDPDAIDLLALDETGVRAAPPEAFEGMTEPEALEAASTAMEADEPGKAQAILDRFDEAVAAGAAGAAEEDAGDGDAPARSGPPRDLFAGDVSPVGAIRRGTGFVDWRGRFGSLWNVLLGIAGVVAAAGYVLVERPTLADSVLVEYGTSAGAILAALGVSGTAALVAFAAAGIGLALLLAGLLGLYFAYAAGTDPDAVDIEVLTVDEVRRAPDAVFAGLSERRVNYLADRAAAAGDSAKARAVLDRFDELQAAREAAESSSGADAAGGSGGGPSIPGLSDDAGDRASRATGTLLEGVTDGERDEDDIGGYYDDLAFIAASLRSRLFVLVSVFGVTLASVFAFLYLGGIGDVKNNFVNRIPEEIVGVGAENFGVIVLHPVEALIFEVKISTIAGAVAVLPFMAYYAWPALRDRGFVRGRRQVVFGWVAALLAGLLGGLALGYTVIAPAVISWLVSDALAAGMVISYRISDFAWLVFFTTVGIGFLADVPVLMVLLNTTGVSYQAMRSRWREVTVGIMLVAALFTPADVFTMFLVTIPLMAAYGVGLLILWVLTLGGRRNLAEPTVDLTR</sequence>